<evidence type="ECO:0000313" key="5">
    <source>
        <dbReference type="Proteomes" id="UP000282195"/>
    </source>
</evidence>
<organism evidence="4 5">
    <name type="scientific">Rhizobium jaguaris</name>
    <dbReference type="NCBI Taxonomy" id="1312183"/>
    <lineage>
        <taxon>Bacteria</taxon>
        <taxon>Pseudomonadati</taxon>
        <taxon>Pseudomonadota</taxon>
        <taxon>Alphaproteobacteria</taxon>
        <taxon>Hyphomicrobiales</taxon>
        <taxon>Rhizobiaceae</taxon>
        <taxon>Rhizobium/Agrobacterium group</taxon>
        <taxon>Rhizobium</taxon>
    </lineage>
</organism>
<keyword evidence="5" id="KW-1185">Reference proteome</keyword>
<dbReference type="PANTHER" id="PTHR44591">
    <property type="entry name" value="STRESS RESPONSE REGULATOR PROTEIN 1"/>
    <property type="match status" value="1"/>
</dbReference>
<keyword evidence="1 2" id="KW-0597">Phosphoprotein</keyword>
<protein>
    <submittedName>
        <fullName evidence="4">Response regulator</fullName>
    </submittedName>
</protein>
<geneLocation type="plasmid" evidence="5">
    <name>prccge525c</name>
</geneLocation>
<dbReference type="Pfam" id="PF00072">
    <property type="entry name" value="Response_reg"/>
    <property type="match status" value="1"/>
</dbReference>
<dbReference type="GO" id="GO:0000160">
    <property type="term" value="P:phosphorelay signal transduction system"/>
    <property type="evidence" value="ECO:0007669"/>
    <property type="project" value="InterPro"/>
</dbReference>
<dbReference type="Proteomes" id="UP000282195">
    <property type="component" value="Plasmid pRCCGE525c"/>
</dbReference>
<dbReference type="InterPro" id="IPR011006">
    <property type="entry name" value="CheY-like_superfamily"/>
</dbReference>
<evidence type="ECO:0000313" key="4">
    <source>
        <dbReference type="EMBL" id="AYG63669.1"/>
    </source>
</evidence>
<dbReference type="SMART" id="SM00448">
    <property type="entry name" value="REC"/>
    <property type="match status" value="1"/>
</dbReference>
<dbReference type="RefSeq" id="WP_120708566.1">
    <property type="nucleotide sequence ID" value="NZ_CP032695.1"/>
</dbReference>
<dbReference type="Gene3D" id="3.40.50.2300">
    <property type="match status" value="1"/>
</dbReference>
<feature type="domain" description="Response regulatory" evidence="3">
    <location>
        <begin position="8"/>
        <end position="121"/>
    </location>
</feature>
<proteinExistence type="predicted"/>
<reference evidence="4 5" key="1">
    <citation type="submission" date="2018-10" db="EMBL/GenBank/DDBJ databases">
        <title>Rhizobium etli, R. leguminosarum and a new Rhizobium genospecies from Phaseolus dumosus.</title>
        <authorList>
            <person name="Ramirez-Puebla S.T."/>
            <person name="Rogel-Hernandez M.A."/>
            <person name="Guerrero G."/>
            <person name="Ormeno-Orrillo E."/>
            <person name="Martinez-Romero J.C."/>
            <person name="Negrete-Yankelevich S."/>
            <person name="Martinez-Romero E."/>
        </authorList>
    </citation>
    <scope>NUCLEOTIDE SEQUENCE [LARGE SCALE GENOMIC DNA]</scope>
    <source>
        <strain evidence="4 5">CCGE525</strain>
        <plasmid evidence="5">prccge525c</plasmid>
    </source>
</reference>
<dbReference type="InterPro" id="IPR050595">
    <property type="entry name" value="Bact_response_regulator"/>
</dbReference>
<keyword evidence="4" id="KW-0614">Plasmid</keyword>
<dbReference type="KEGG" id="rjg:CCGE525_22305"/>
<dbReference type="PANTHER" id="PTHR44591:SF25">
    <property type="entry name" value="CHEMOTAXIS TWO-COMPONENT RESPONSE REGULATOR"/>
    <property type="match status" value="1"/>
</dbReference>
<dbReference type="AlphaFoldDB" id="A0A387FYA6"/>
<dbReference type="SUPFAM" id="SSF52172">
    <property type="entry name" value="CheY-like"/>
    <property type="match status" value="1"/>
</dbReference>
<dbReference type="OrthoDB" id="9782655at2"/>
<sequence>MQPKTPITVAIIDDDHFLRESLGDFFDAMGINSVAYGSADAFLASGDLDWVHCILADLRMPGTNGIDLLRKVVAIDGPPICIMTSFADSHTRGLARSCGAAGFLEKPISSAYLLEFISRPRRD</sequence>
<evidence type="ECO:0000259" key="3">
    <source>
        <dbReference type="PROSITE" id="PS50110"/>
    </source>
</evidence>
<accession>A0A387FYA6</accession>
<name>A0A387FYA6_9HYPH</name>
<dbReference type="PROSITE" id="PS50110">
    <property type="entry name" value="RESPONSE_REGULATORY"/>
    <property type="match status" value="1"/>
</dbReference>
<gene>
    <name evidence="4" type="ORF">CCGE525_22305</name>
</gene>
<evidence type="ECO:0000256" key="1">
    <source>
        <dbReference type="ARBA" id="ARBA00022553"/>
    </source>
</evidence>
<dbReference type="EMBL" id="CP032695">
    <property type="protein sequence ID" value="AYG63669.1"/>
    <property type="molecule type" value="Genomic_DNA"/>
</dbReference>
<feature type="modified residue" description="4-aspartylphosphate" evidence="2">
    <location>
        <position position="57"/>
    </location>
</feature>
<evidence type="ECO:0000256" key="2">
    <source>
        <dbReference type="PROSITE-ProRule" id="PRU00169"/>
    </source>
</evidence>
<dbReference type="InterPro" id="IPR001789">
    <property type="entry name" value="Sig_transdc_resp-reg_receiver"/>
</dbReference>